<dbReference type="AlphaFoldDB" id="A0A6J1SN25"/>
<sequence>MVKIALQMKAQLESIDAIYASQPEFRYFMKMKCHSCNEESDKWHDVSLSETAALKSGRGNCNFALKCKFCGKENQIDILKKSDQKYVKEKEGSFQTIAEFDCRGMEPIAFSPREGWIAEAREGGQKFEDVDLSDGEWIDYDDRLKESVRVYELEFKFIKTK</sequence>
<dbReference type="OrthoDB" id="10248838at2759"/>
<evidence type="ECO:0000313" key="4">
    <source>
        <dbReference type="Proteomes" id="UP000504606"/>
    </source>
</evidence>
<dbReference type="PANTHER" id="PTHR12857:SF0">
    <property type="entry name" value="CXXC MOTIF CONTAINING ZINC BINDING PROTEIN"/>
    <property type="match status" value="1"/>
</dbReference>
<dbReference type="Pfam" id="PF05907">
    <property type="entry name" value="CXXC_Zn-b_euk"/>
    <property type="match status" value="1"/>
</dbReference>
<dbReference type="Proteomes" id="UP000504606">
    <property type="component" value="Unplaced"/>
</dbReference>
<organism evidence="4 5">
    <name type="scientific">Frankliniella occidentalis</name>
    <name type="common">Western flower thrips</name>
    <name type="synonym">Euthrips occidentalis</name>
    <dbReference type="NCBI Taxonomy" id="133901"/>
    <lineage>
        <taxon>Eukaryota</taxon>
        <taxon>Metazoa</taxon>
        <taxon>Ecdysozoa</taxon>
        <taxon>Arthropoda</taxon>
        <taxon>Hexapoda</taxon>
        <taxon>Insecta</taxon>
        <taxon>Pterygota</taxon>
        <taxon>Neoptera</taxon>
        <taxon>Paraneoptera</taxon>
        <taxon>Thysanoptera</taxon>
        <taxon>Terebrantia</taxon>
        <taxon>Thripoidea</taxon>
        <taxon>Thripidae</taxon>
        <taxon>Frankliniella</taxon>
    </lineage>
</organism>
<evidence type="ECO:0000256" key="1">
    <source>
        <dbReference type="ARBA" id="ARBA00007818"/>
    </source>
</evidence>
<accession>A0A6J1SN25</accession>
<dbReference type="RefSeq" id="XP_026279931.1">
    <property type="nucleotide sequence ID" value="XM_026424146.2"/>
</dbReference>
<protein>
    <submittedName>
        <fullName evidence="5">UPF0587 protein CG4646</fullName>
    </submittedName>
</protein>
<dbReference type="GO" id="GO:0008270">
    <property type="term" value="F:zinc ion binding"/>
    <property type="evidence" value="ECO:0007669"/>
    <property type="project" value="TreeGrafter"/>
</dbReference>
<name>A0A6J1SN25_FRAOC</name>
<comment type="similarity">
    <text evidence="1">Belongs to the UPF0587 family.</text>
</comment>
<dbReference type="SUPFAM" id="SSF141678">
    <property type="entry name" value="MAL13P1.257-like"/>
    <property type="match status" value="1"/>
</dbReference>
<keyword evidence="3" id="KW-0862">Zinc</keyword>
<dbReference type="PANTHER" id="PTHR12857">
    <property type="entry name" value="CXXC MOTIF CONTAINING ZINC BINDING PROTEIN"/>
    <property type="match status" value="1"/>
</dbReference>
<reference evidence="5" key="1">
    <citation type="submission" date="2025-08" db="UniProtKB">
        <authorList>
            <consortium name="RefSeq"/>
        </authorList>
    </citation>
    <scope>IDENTIFICATION</scope>
    <source>
        <tissue evidence="5">Whole organism</tissue>
    </source>
</reference>
<keyword evidence="2" id="KW-0479">Metal-binding</keyword>
<dbReference type="GeneID" id="113207534"/>
<evidence type="ECO:0000256" key="3">
    <source>
        <dbReference type="ARBA" id="ARBA00022833"/>
    </source>
</evidence>
<keyword evidence="4" id="KW-1185">Reference proteome</keyword>
<gene>
    <name evidence="5" type="primary">LOC113207534</name>
</gene>
<dbReference type="InterPro" id="IPR008584">
    <property type="entry name" value="CXXC_Zn-binding_euk"/>
</dbReference>
<evidence type="ECO:0000256" key="2">
    <source>
        <dbReference type="ARBA" id="ARBA00022723"/>
    </source>
</evidence>
<evidence type="ECO:0000313" key="5">
    <source>
        <dbReference type="RefSeq" id="XP_026279931.1"/>
    </source>
</evidence>
<proteinExistence type="inferred from homology"/>
<dbReference type="KEGG" id="foc:113207534"/>